<dbReference type="Pfam" id="PF03466">
    <property type="entry name" value="LysR_substrate"/>
    <property type="match status" value="1"/>
</dbReference>
<dbReference type="Gene3D" id="3.40.190.290">
    <property type="match status" value="1"/>
</dbReference>
<evidence type="ECO:0000256" key="4">
    <source>
        <dbReference type="ARBA" id="ARBA00023163"/>
    </source>
</evidence>
<organism evidence="6 7">
    <name type="scientific">Pseudomonas qingdaonensis</name>
    <dbReference type="NCBI Taxonomy" id="2056231"/>
    <lineage>
        <taxon>Bacteria</taxon>
        <taxon>Pseudomonadati</taxon>
        <taxon>Pseudomonadota</taxon>
        <taxon>Gammaproteobacteria</taxon>
        <taxon>Pseudomonadales</taxon>
        <taxon>Pseudomonadaceae</taxon>
        <taxon>Pseudomonas</taxon>
    </lineage>
</organism>
<dbReference type="InterPro" id="IPR005119">
    <property type="entry name" value="LysR_subst-bd"/>
</dbReference>
<dbReference type="SUPFAM" id="SSF46785">
    <property type="entry name" value="Winged helix' DNA-binding domain"/>
    <property type="match status" value="1"/>
</dbReference>
<dbReference type="PANTHER" id="PTHR30126">
    <property type="entry name" value="HTH-TYPE TRANSCRIPTIONAL REGULATOR"/>
    <property type="match status" value="1"/>
</dbReference>
<dbReference type="Pfam" id="PF00126">
    <property type="entry name" value="HTH_1"/>
    <property type="match status" value="1"/>
</dbReference>
<name>A0ABX8DQE5_9PSED</name>
<keyword evidence="2" id="KW-0805">Transcription regulation</keyword>
<dbReference type="InterPro" id="IPR036390">
    <property type="entry name" value="WH_DNA-bd_sf"/>
</dbReference>
<evidence type="ECO:0000259" key="5">
    <source>
        <dbReference type="PROSITE" id="PS50931"/>
    </source>
</evidence>
<dbReference type="PANTHER" id="PTHR30126:SF40">
    <property type="entry name" value="HTH-TYPE TRANSCRIPTIONAL REGULATOR GLTR"/>
    <property type="match status" value="1"/>
</dbReference>
<dbReference type="SUPFAM" id="SSF53850">
    <property type="entry name" value="Periplasmic binding protein-like II"/>
    <property type="match status" value="1"/>
</dbReference>
<accession>A0ABX8DQE5</accession>
<keyword evidence="3" id="KW-0238">DNA-binding</keyword>
<dbReference type="PROSITE" id="PS50931">
    <property type="entry name" value="HTH_LYSR"/>
    <property type="match status" value="1"/>
</dbReference>
<dbReference type="GeneID" id="87483337"/>
<reference evidence="6 7" key="1">
    <citation type="journal article" date="2016" name="J. Hazard. Mater.">
        <title>A newly isolated Pseudomonas putida S-1 strain for batch-mode-propanethiol degradation and continuous treatment of propanethiol-containing waste gas.</title>
        <authorList>
            <person name="Chen D.Z."/>
            <person name="Sun Y.M."/>
            <person name="Han L.M."/>
            <person name="Chen J."/>
            <person name="Ye J.X."/>
            <person name="Chen J.M."/>
        </authorList>
    </citation>
    <scope>NUCLEOTIDE SEQUENCE [LARGE SCALE GENOMIC DNA]</scope>
    <source>
        <strain evidence="6 7">S-1</strain>
    </source>
</reference>
<keyword evidence="7" id="KW-1185">Reference proteome</keyword>
<proteinExistence type="inferred from homology"/>
<feature type="domain" description="HTH lysR-type" evidence="5">
    <location>
        <begin position="1"/>
        <end position="58"/>
    </location>
</feature>
<sequence>MELMQIRMFKTVHDTGSIARAAEVLHYVPSNITARIKALEAELGVPLFHRRGRGLVISPAGETFLPYATQMLALAEASRQALAPSAKPSGRLRIGAIESSASGRLPRFLAQYHARYPEVTLELSTGTWSQMLDDVLNHRLDGAIVAVDVERPHLRRTLMYQEDLLLIGAPSLGPLRSAADLVGKAVFMWPEGCPYRAALEHWLQAQGHKLPIVGIGSYGAIVSCVSAGTGVSLVPRGIYEQYRQGAGWIGHEFADLKAVDNLFYWHEGAGRHPAREAFVQMLRDGLAGNVQVDSLSTADAAGT</sequence>
<dbReference type="InterPro" id="IPR000847">
    <property type="entry name" value="LysR_HTH_N"/>
</dbReference>
<evidence type="ECO:0000256" key="3">
    <source>
        <dbReference type="ARBA" id="ARBA00023125"/>
    </source>
</evidence>
<dbReference type="Proteomes" id="UP000678154">
    <property type="component" value="Chromosome"/>
</dbReference>
<protein>
    <submittedName>
        <fullName evidence="6">LysR family transcriptional regulator</fullName>
    </submittedName>
</protein>
<dbReference type="InterPro" id="IPR036388">
    <property type="entry name" value="WH-like_DNA-bd_sf"/>
</dbReference>
<dbReference type="Gene3D" id="1.10.10.10">
    <property type="entry name" value="Winged helix-like DNA-binding domain superfamily/Winged helix DNA-binding domain"/>
    <property type="match status" value="1"/>
</dbReference>
<evidence type="ECO:0000313" key="6">
    <source>
        <dbReference type="EMBL" id="QVL18387.1"/>
    </source>
</evidence>
<comment type="similarity">
    <text evidence="1">Belongs to the LysR transcriptional regulatory family.</text>
</comment>
<evidence type="ECO:0000256" key="2">
    <source>
        <dbReference type="ARBA" id="ARBA00023015"/>
    </source>
</evidence>
<dbReference type="RefSeq" id="WP_054916414.1">
    <property type="nucleotide sequence ID" value="NZ_BQHH01000052.1"/>
</dbReference>
<keyword evidence="4" id="KW-0804">Transcription</keyword>
<evidence type="ECO:0000313" key="7">
    <source>
        <dbReference type="Proteomes" id="UP000678154"/>
    </source>
</evidence>
<dbReference type="EMBL" id="CP074676">
    <property type="protein sequence ID" value="QVL18387.1"/>
    <property type="molecule type" value="Genomic_DNA"/>
</dbReference>
<gene>
    <name evidence="6" type="ORF">KH389_23895</name>
</gene>
<evidence type="ECO:0000256" key="1">
    <source>
        <dbReference type="ARBA" id="ARBA00009437"/>
    </source>
</evidence>